<dbReference type="GO" id="GO:0008948">
    <property type="term" value="F:oxaloacetate decarboxylase activity"/>
    <property type="evidence" value="ECO:0007669"/>
    <property type="project" value="UniProtKB-EC"/>
</dbReference>
<dbReference type="AlphaFoldDB" id="A0A8J3ABJ9"/>
<dbReference type="RefSeq" id="WP_130648051.1">
    <property type="nucleotide sequence ID" value="NZ_BMHA01000009.1"/>
</dbReference>
<evidence type="ECO:0000256" key="6">
    <source>
        <dbReference type="ARBA" id="ARBA00012947"/>
    </source>
</evidence>
<evidence type="ECO:0000256" key="10">
    <source>
        <dbReference type="ARBA" id="ARBA00032305"/>
    </source>
</evidence>
<evidence type="ECO:0000256" key="5">
    <source>
        <dbReference type="ARBA" id="ARBA00012213"/>
    </source>
</evidence>
<dbReference type="GO" id="GO:0032259">
    <property type="term" value="P:methylation"/>
    <property type="evidence" value="ECO:0007669"/>
    <property type="project" value="UniProtKB-KW"/>
</dbReference>
<evidence type="ECO:0000313" key="14">
    <source>
        <dbReference type="Proteomes" id="UP000650511"/>
    </source>
</evidence>
<dbReference type="PANTHER" id="PTHR33254">
    <property type="entry name" value="4-HYDROXY-4-METHYL-2-OXOGLUTARATE ALDOLASE 3-RELATED"/>
    <property type="match status" value="1"/>
</dbReference>
<dbReference type="Proteomes" id="UP000650511">
    <property type="component" value="Unassembled WGS sequence"/>
</dbReference>
<dbReference type="CDD" id="cd16841">
    <property type="entry name" value="RraA_family"/>
    <property type="match status" value="1"/>
</dbReference>
<comment type="similarity">
    <text evidence="3">Belongs to the class II aldolase/RraA-like family.</text>
</comment>
<reference evidence="13" key="2">
    <citation type="submission" date="2020-09" db="EMBL/GenBank/DDBJ databases">
        <authorList>
            <person name="Sun Q."/>
            <person name="Zhou Y."/>
        </authorList>
    </citation>
    <scope>NUCLEOTIDE SEQUENCE</scope>
    <source>
        <strain evidence="13">CGMCC 1.14988</strain>
    </source>
</reference>
<comment type="subunit">
    <text evidence="4">Homotrimer.</text>
</comment>
<keyword evidence="12" id="KW-0460">Magnesium</keyword>
<dbReference type="GO" id="GO:0047443">
    <property type="term" value="F:4-hydroxy-4-methyl-2-oxoglutarate aldolase activity"/>
    <property type="evidence" value="ECO:0007669"/>
    <property type="project" value="UniProtKB-EC"/>
</dbReference>
<comment type="function">
    <text evidence="8">Catalyzes the aldol cleavage of 4-hydroxy-4-methyl-2-oxoglutarate (HMG) into 2 molecules of pyruvate. Also contains a secondary oxaloacetate (OAA) decarboxylase activity due to the common pyruvate enolate transition state formed following C-C bond cleavage in the retro-aldol and decarboxylation reactions.</text>
</comment>
<dbReference type="EC" id="4.1.3.17" evidence="5"/>
<keyword evidence="13" id="KW-0489">Methyltransferase</keyword>
<reference evidence="13" key="1">
    <citation type="journal article" date="2014" name="Int. J. Syst. Evol. Microbiol.">
        <title>Complete genome sequence of Corynebacterium casei LMG S-19264T (=DSM 44701T), isolated from a smear-ripened cheese.</title>
        <authorList>
            <consortium name="US DOE Joint Genome Institute (JGI-PGF)"/>
            <person name="Walter F."/>
            <person name="Albersmeier A."/>
            <person name="Kalinowski J."/>
            <person name="Ruckert C."/>
        </authorList>
    </citation>
    <scope>NUCLEOTIDE SEQUENCE</scope>
    <source>
        <strain evidence="13">CGMCC 1.14988</strain>
    </source>
</reference>
<organism evidence="13 14">
    <name type="scientific">Egicoccus halophilus</name>
    <dbReference type="NCBI Taxonomy" id="1670830"/>
    <lineage>
        <taxon>Bacteria</taxon>
        <taxon>Bacillati</taxon>
        <taxon>Actinomycetota</taxon>
        <taxon>Nitriliruptoria</taxon>
        <taxon>Egicoccales</taxon>
        <taxon>Egicoccaceae</taxon>
        <taxon>Egicoccus</taxon>
    </lineage>
</organism>
<dbReference type="Pfam" id="PF03737">
    <property type="entry name" value="RraA-like"/>
    <property type="match status" value="1"/>
</dbReference>
<dbReference type="InterPro" id="IPR036704">
    <property type="entry name" value="RraA/RraA-like_sf"/>
</dbReference>
<dbReference type="GO" id="GO:0008168">
    <property type="term" value="F:methyltransferase activity"/>
    <property type="evidence" value="ECO:0007669"/>
    <property type="project" value="UniProtKB-KW"/>
</dbReference>
<dbReference type="InterPro" id="IPR005493">
    <property type="entry name" value="RraA/RraA-like"/>
</dbReference>
<sequence>MSEQNAQANGGRWLGTDLRWLGDQPPPTAADLHEAQGRTGDLPARIKPINPAMQVWGPAYTVAVPPGDNLWLHRAISAAPEGSVLVAGQTQPAEAGYWGEITTEAAMARGLRGLVFDGGVRDAAVLVELPFPIFAGQLCIRGTVKDPDSAGFVRLPITLGTARIRTGDLIVGDVDGVVVVPARNADRVVDAAVQRIEKERTMVEQIRQGASTLDLLGLR</sequence>
<comment type="catalytic activity">
    <reaction evidence="1">
        <text>4-hydroxy-4-methyl-2-oxoglutarate = 2 pyruvate</text>
        <dbReference type="Rhea" id="RHEA:22748"/>
        <dbReference type="ChEBI" id="CHEBI:15361"/>
        <dbReference type="ChEBI" id="CHEBI:58276"/>
        <dbReference type="EC" id="4.1.3.17"/>
    </reaction>
</comment>
<gene>
    <name evidence="13" type="primary">menG</name>
    <name evidence="13" type="ORF">GCM10011354_24640</name>
</gene>
<comment type="caution">
    <text evidence="13">The sequence shown here is derived from an EMBL/GenBank/DDBJ whole genome shotgun (WGS) entry which is preliminary data.</text>
</comment>
<dbReference type="EC" id="4.1.1.112" evidence="6"/>
<comment type="cofactor">
    <cofactor evidence="12">
        <name>Mg(2+)</name>
        <dbReference type="ChEBI" id="CHEBI:18420"/>
    </cofactor>
</comment>
<dbReference type="OrthoDB" id="943692at2"/>
<evidence type="ECO:0000256" key="11">
    <source>
        <dbReference type="ARBA" id="ARBA00047973"/>
    </source>
</evidence>
<dbReference type="GO" id="GO:0046872">
    <property type="term" value="F:metal ion binding"/>
    <property type="evidence" value="ECO:0007669"/>
    <property type="project" value="UniProtKB-KW"/>
</dbReference>
<keyword evidence="14" id="KW-1185">Reference proteome</keyword>
<evidence type="ECO:0000256" key="2">
    <source>
        <dbReference type="ARBA" id="ARBA00001968"/>
    </source>
</evidence>
<evidence type="ECO:0000256" key="8">
    <source>
        <dbReference type="ARBA" id="ARBA00025046"/>
    </source>
</evidence>
<name>A0A8J3ABJ9_9ACTN</name>
<dbReference type="SUPFAM" id="SSF89562">
    <property type="entry name" value="RraA-like"/>
    <property type="match status" value="1"/>
</dbReference>
<protein>
    <recommendedName>
        <fullName evidence="7">Putative 4-hydroxy-4-methyl-2-oxoglutarate aldolase</fullName>
        <ecNumber evidence="6">4.1.1.112</ecNumber>
        <ecNumber evidence="5">4.1.3.17</ecNumber>
    </recommendedName>
    <alternativeName>
        <fullName evidence="10">Oxaloacetate decarboxylase</fullName>
    </alternativeName>
    <alternativeName>
        <fullName evidence="9">RraA-like protein</fullName>
    </alternativeName>
</protein>
<evidence type="ECO:0000256" key="9">
    <source>
        <dbReference type="ARBA" id="ARBA00030169"/>
    </source>
</evidence>
<keyword evidence="12" id="KW-0479">Metal-binding</keyword>
<evidence type="ECO:0000313" key="13">
    <source>
        <dbReference type="EMBL" id="GGI07548.1"/>
    </source>
</evidence>
<dbReference type="Gene3D" id="3.50.30.40">
    <property type="entry name" value="Ribonuclease E inhibitor RraA/RraA-like"/>
    <property type="match status" value="1"/>
</dbReference>
<keyword evidence="13" id="KW-0808">Transferase</keyword>
<dbReference type="EMBL" id="BMHA01000009">
    <property type="protein sequence ID" value="GGI07548.1"/>
    <property type="molecule type" value="Genomic_DNA"/>
</dbReference>
<evidence type="ECO:0000256" key="12">
    <source>
        <dbReference type="PIRSR" id="PIRSR605493-1"/>
    </source>
</evidence>
<comment type="catalytic activity">
    <reaction evidence="11">
        <text>oxaloacetate + H(+) = pyruvate + CO2</text>
        <dbReference type="Rhea" id="RHEA:15641"/>
        <dbReference type="ChEBI" id="CHEBI:15361"/>
        <dbReference type="ChEBI" id="CHEBI:15378"/>
        <dbReference type="ChEBI" id="CHEBI:16452"/>
        <dbReference type="ChEBI" id="CHEBI:16526"/>
        <dbReference type="EC" id="4.1.1.112"/>
    </reaction>
</comment>
<feature type="binding site" evidence="12">
    <location>
        <position position="121"/>
    </location>
    <ligand>
        <name>substrate</name>
    </ligand>
</feature>
<accession>A0A8J3ABJ9</accession>
<evidence type="ECO:0000256" key="3">
    <source>
        <dbReference type="ARBA" id="ARBA00008621"/>
    </source>
</evidence>
<dbReference type="PANTHER" id="PTHR33254:SF16">
    <property type="entry name" value="BLR3842 PROTEIN"/>
    <property type="match status" value="1"/>
</dbReference>
<evidence type="ECO:0000256" key="7">
    <source>
        <dbReference type="ARBA" id="ARBA00016549"/>
    </source>
</evidence>
<proteinExistence type="inferred from homology"/>
<evidence type="ECO:0000256" key="1">
    <source>
        <dbReference type="ARBA" id="ARBA00001342"/>
    </source>
</evidence>
<evidence type="ECO:0000256" key="4">
    <source>
        <dbReference type="ARBA" id="ARBA00011233"/>
    </source>
</evidence>
<feature type="binding site" evidence="12">
    <location>
        <position position="122"/>
    </location>
    <ligand>
        <name>Mg(2+)</name>
        <dbReference type="ChEBI" id="CHEBI:18420"/>
    </ligand>
</feature>
<comment type="cofactor">
    <cofactor evidence="2">
        <name>a divalent metal cation</name>
        <dbReference type="ChEBI" id="CHEBI:60240"/>
    </cofactor>
</comment>